<dbReference type="PIRSF" id="PIRSF000497">
    <property type="entry name" value="MAT"/>
    <property type="match status" value="1"/>
</dbReference>
<dbReference type="InterPro" id="IPR022636">
    <property type="entry name" value="S-AdoMet_synthetase_sfam"/>
</dbReference>
<dbReference type="SUPFAM" id="SSF55973">
    <property type="entry name" value="S-adenosylmethionine synthetase"/>
    <property type="match status" value="3"/>
</dbReference>
<keyword evidence="18" id="KW-1185">Reference proteome</keyword>
<keyword evidence="3 10" id="KW-0554">One-carbon metabolism</keyword>
<keyword evidence="8 10" id="KW-0460">Magnesium</keyword>
<keyword evidence="6 10" id="KW-0547">Nucleotide-binding</keyword>
<evidence type="ECO:0000256" key="2">
    <source>
        <dbReference type="ARBA" id="ARBA00009685"/>
    </source>
</evidence>
<evidence type="ECO:0000256" key="10">
    <source>
        <dbReference type="HAMAP-Rule" id="MF_00086"/>
    </source>
</evidence>
<evidence type="ECO:0000256" key="3">
    <source>
        <dbReference type="ARBA" id="ARBA00022563"/>
    </source>
</evidence>
<dbReference type="InterPro" id="IPR022630">
    <property type="entry name" value="S-AdoMet_synt_C"/>
</dbReference>
<comment type="subunit">
    <text evidence="10">Homotetramer; dimer of dimers.</text>
</comment>
<sequence>MKRTFFTSESVMEGHPDKLCDQIADGILDAILKEDPFARVACDVSASTGLITVFGQITTVSTVDIPAIVRSIIQAVGYTDSDFGIDGKACSVLIGLDRQSPDIAAGVGSSLEKRLGSDDEADQLGAGDQGLMFGYACKETPELMPLPIMLAHRLAKKVAELRKSGELLYLRPDGKTQVTVEYADGHVKRIEAVVIACQHDESVDQERIREDMLRMVIPAVIPAELLDDQTKYFVNATGRFVIGGPAGDSGWTGKKIIVDTYGGYARHGGGSFSGKDPTKVDRSAAYAARYVAKNVVAAGLADSCEIQLAYVIGVARPVSVRVETFGTASLSEELIEELINKHFDLRPAAIIRNFDLRKPIYRNLACYGHFGRPELDLPWERTDKADLLADEMKALNKDMENQEGNAGQGQ</sequence>
<dbReference type="Pfam" id="PF00438">
    <property type="entry name" value="S-AdoMet_synt_N"/>
    <property type="match status" value="1"/>
</dbReference>
<comment type="pathway">
    <text evidence="1 10">Amino-acid biosynthesis; S-adenosyl-L-methionine biosynthesis; S-adenosyl-L-methionine from L-methionine: step 1/1.</text>
</comment>
<dbReference type="HAMAP" id="MF_00086">
    <property type="entry name" value="S_AdoMet_synth1"/>
    <property type="match status" value="1"/>
</dbReference>
<feature type="binding site" evidence="10">
    <location>
        <position position="275"/>
    </location>
    <ligand>
        <name>ATP</name>
        <dbReference type="ChEBI" id="CHEBI:30616"/>
        <note>ligand shared between two neighboring subunits</note>
    </ligand>
</feature>
<evidence type="ECO:0000256" key="11">
    <source>
        <dbReference type="RuleBase" id="RU000542"/>
    </source>
</evidence>
<dbReference type="GO" id="GO:0004478">
    <property type="term" value="F:methionine adenosyltransferase activity"/>
    <property type="evidence" value="ECO:0007669"/>
    <property type="project" value="UniProtKB-UniRule"/>
</dbReference>
<dbReference type="CDD" id="cd18079">
    <property type="entry name" value="S-AdoMet_synt"/>
    <property type="match status" value="1"/>
</dbReference>
<comment type="subcellular location">
    <subcellularLocation>
        <location evidence="10 11">Cytoplasm</location>
    </subcellularLocation>
</comment>
<feature type="domain" description="S-adenosylmethionine synthetase N-terminal" evidence="13">
    <location>
        <begin position="4"/>
        <end position="101"/>
    </location>
</feature>
<feature type="binding site" evidence="10">
    <location>
        <position position="17"/>
    </location>
    <ligand>
        <name>Mg(2+)</name>
        <dbReference type="ChEBI" id="CHEBI:18420"/>
    </ligand>
</feature>
<dbReference type="PANTHER" id="PTHR11964">
    <property type="entry name" value="S-ADENOSYLMETHIONINE SYNTHETASE"/>
    <property type="match status" value="1"/>
</dbReference>
<dbReference type="GO" id="GO:0006556">
    <property type="term" value="P:S-adenosylmethionine biosynthetic process"/>
    <property type="evidence" value="ECO:0007669"/>
    <property type="project" value="UniProtKB-UniRule"/>
</dbReference>
<evidence type="ECO:0000256" key="7">
    <source>
        <dbReference type="ARBA" id="ARBA00022840"/>
    </source>
</evidence>
<keyword evidence="9 10" id="KW-0630">Potassium</keyword>
<name>A0AB38BHU4_9LACT</name>
<keyword evidence="4 10" id="KW-0808">Transferase</keyword>
<dbReference type="InterPro" id="IPR022628">
    <property type="entry name" value="S-AdoMet_synt_N"/>
</dbReference>
<comment type="cofactor">
    <cofactor evidence="10">
        <name>K(+)</name>
        <dbReference type="ChEBI" id="CHEBI:29103"/>
    </cofactor>
    <text evidence="10">Binds 1 potassium ion per subunit.</text>
</comment>
<feature type="binding site" evidence="10">
    <location>
        <position position="271"/>
    </location>
    <ligand>
        <name>ATP</name>
        <dbReference type="ChEBI" id="CHEBI:30616"/>
        <note>ligand shared between two neighboring subunits</note>
    </ligand>
</feature>
<comment type="similarity">
    <text evidence="2 10 12">Belongs to the AdoMet synthase family.</text>
</comment>
<keyword evidence="7 10" id="KW-0067">ATP-binding</keyword>
<keyword evidence="10" id="KW-0963">Cytoplasm</keyword>
<accession>A0AB38BHU4</accession>
<evidence type="ECO:0000256" key="1">
    <source>
        <dbReference type="ARBA" id="ARBA00005224"/>
    </source>
</evidence>
<evidence type="ECO:0000256" key="9">
    <source>
        <dbReference type="ARBA" id="ARBA00022958"/>
    </source>
</evidence>
<dbReference type="EC" id="2.5.1.6" evidence="10"/>
<dbReference type="GO" id="GO:0006730">
    <property type="term" value="P:one-carbon metabolic process"/>
    <property type="evidence" value="ECO:0007669"/>
    <property type="project" value="UniProtKB-KW"/>
</dbReference>
<evidence type="ECO:0000259" key="14">
    <source>
        <dbReference type="Pfam" id="PF02772"/>
    </source>
</evidence>
<comment type="caution">
    <text evidence="17">The sequence shown here is derived from an EMBL/GenBank/DDBJ whole genome shotgun (WGS) entry which is preliminary data.</text>
</comment>
<dbReference type="Proteomes" id="UP000199686">
    <property type="component" value="Unassembled WGS sequence"/>
</dbReference>
<evidence type="ECO:0000259" key="13">
    <source>
        <dbReference type="Pfam" id="PF00438"/>
    </source>
</evidence>
<evidence type="ECO:0000259" key="15">
    <source>
        <dbReference type="Pfam" id="PF02773"/>
    </source>
</evidence>
<feature type="domain" description="S-adenosylmethionine synthetase central" evidence="14">
    <location>
        <begin position="124"/>
        <end position="240"/>
    </location>
</feature>
<comment type="caution">
    <text evidence="10">Lacks conserved residue(s) required for the propagation of feature annotation.</text>
</comment>
<feature type="binding site" evidence="10">
    <location>
        <position position="248"/>
    </location>
    <ligand>
        <name>ATP</name>
        <dbReference type="ChEBI" id="CHEBI:30616"/>
        <note>ligand shared between two neighboring subunits</note>
    </ligand>
</feature>
<dbReference type="Pfam" id="PF02773">
    <property type="entry name" value="S-AdoMet_synt_C"/>
    <property type="match status" value="1"/>
</dbReference>
<dbReference type="Gene3D" id="3.30.300.10">
    <property type="match status" value="3"/>
</dbReference>
<dbReference type="GO" id="GO:0000287">
    <property type="term" value="F:magnesium ion binding"/>
    <property type="evidence" value="ECO:0007669"/>
    <property type="project" value="UniProtKB-UniRule"/>
</dbReference>
<feature type="binding site" description="in other chain" evidence="10">
    <location>
        <position position="279"/>
    </location>
    <ligand>
        <name>L-methionine</name>
        <dbReference type="ChEBI" id="CHEBI:57844"/>
        <note>ligand shared between two neighboring subunits</note>
    </ligand>
</feature>
<dbReference type="PROSITE" id="PS00377">
    <property type="entry name" value="ADOMET_SYNTHASE_2"/>
    <property type="match status" value="1"/>
</dbReference>
<proteinExistence type="inferred from homology"/>
<evidence type="ECO:0000313" key="18">
    <source>
        <dbReference type="Proteomes" id="UP000195947"/>
    </source>
</evidence>
<evidence type="ECO:0000256" key="8">
    <source>
        <dbReference type="ARBA" id="ARBA00022842"/>
    </source>
</evidence>
<evidence type="ECO:0000313" key="17">
    <source>
        <dbReference type="EMBL" id="SFH78584.1"/>
    </source>
</evidence>
<feature type="binding site" description="in other chain" evidence="10">
    <location>
        <begin position="173"/>
        <end position="175"/>
    </location>
    <ligand>
        <name>ATP</name>
        <dbReference type="ChEBI" id="CHEBI:30616"/>
        <note>ligand shared between two neighboring subunits</note>
    </ligand>
</feature>
<dbReference type="GO" id="GO:0005524">
    <property type="term" value="F:ATP binding"/>
    <property type="evidence" value="ECO:0007669"/>
    <property type="project" value="UniProtKB-UniRule"/>
</dbReference>
<dbReference type="InterPro" id="IPR022631">
    <property type="entry name" value="ADOMET_SYNTHASE_CS"/>
</dbReference>
<comment type="cofactor">
    <cofactor evidence="10">
        <name>Mg(2+)</name>
        <dbReference type="ChEBI" id="CHEBI:18420"/>
    </cofactor>
    <text evidence="10">Binds 2 divalent ions per subunit.</text>
</comment>
<dbReference type="InterPro" id="IPR022629">
    <property type="entry name" value="S-AdoMet_synt_central"/>
</dbReference>
<dbReference type="GO" id="GO:0005737">
    <property type="term" value="C:cytoplasm"/>
    <property type="evidence" value="ECO:0007669"/>
    <property type="project" value="UniProtKB-SubCell"/>
</dbReference>
<protein>
    <recommendedName>
        <fullName evidence="10">S-adenosylmethionine synthase</fullName>
        <shortName evidence="10">AdoMet synthase</shortName>
        <ecNumber evidence="10">2.5.1.6</ecNumber>
    </recommendedName>
    <alternativeName>
        <fullName evidence="10">MAT</fullName>
    </alternativeName>
    <alternativeName>
        <fullName evidence="10">Methionine adenosyltransferase</fullName>
    </alternativeName>
</protein>
<evidence type="ECO:0000256" key="12">
    <source>
        <dbReference type="RuleBase" id="RU004462"/>
    </source>
</evidence>
<feature type="binding site" description="in other chain" evidence="10">
    <location>
        <begin position="239"/>
        <end position="240"/>
    </location>
    <ligand>
        <name>ATP</name>
        <dbReference type="ChEBI" id="CHEBI:30616"/>
        <note>ligand shared between two neighboring subunits</note>
    </ligand>
</feature>
<dbReference type="RefSeq" id="WP_086989251.1">
    <property type="nucleotide sequence ID" value="NZ_FJMZ01000020.1"/>
</dbReference>
<reference evidence="17 19" key="2">
    <citation type="submission" date="2016-10" db="EMBL/GenBank/DDBJ databases">
        <authorList>
            <person name="Varghese N."/>
            <person name="Submissions S."/>
        </authorList>
    </citation>
    <scope>NUCLEOTIDE SEQUENCE [LARGE SCALE GENOMIC DNA]</scope>
    <source>
        <strain evidence="17 19">DSM 2094</strain>
    </source>
</reference>
<reference evidence="16 18" key="1">
    <citation type="submission" date="2016-02" db="EMBL/GenBank/DDBJ databases">
        <authorList>
            <person name="Strepis N."/>
        </authorList>
    </citation>
    <scope>NUCLEOTIDE SEQUENCE [LARGE SCALE GENOMIC DNA]</scope>
    <source>
        <strain evidence="16">Trichococcus flocculiformis</strain>
    </source>
</reference>
<feature type="region of interest" description="Flexible loop" evidence="10">
    <location>
        <begin position="99"/>
        <end position="109"/>
    </location>
</feature>
<feature type="binding site" description="in other chain" evidence="10">
    <location>
        <position position="99"/>
    </location>
    <ligand>
        <name>L-methionine</name>
        <dbReference type="ChEBI" id="CHEBI:57844"/>
        <note>ligand shared between two neighboring subunits</note>
    </ligand>
</feature>
<dbReference type="EMBL" id="FJMZ01000020">
    <property type="protein sequence ID" value="CZQ94441.1"/>
    <property type="molecule type" value="Genomic_DNA"/>
</dbReference>
<evidence type="ECO:0000256" key="5">
    <source>
        <dbReference type="ARBA" id="ARBA00022723"/>
    </source>
</evidence>
<dbReference type="InterPro" id="IPR002133">
    <property type="entry name" value="S-AdoMet_synthetase"/>
</dbReference>
<gene>
    <name evidence="10" type="primary">metK</name>
    <name evidence="17" type="ORF">SAMN04488507_101513</name>
    <name evidence="16" type="ORF">TFLO_1830</name>
</gene>
<comment type="function">
    <text evidence="10">Catalyzes the formation of S-adenosylmethionine (AdoMet) from methionine and ATP. The overall synthetic reaction is composed of two sequential steps, AdoMet formation and the subsequent tripolyphosphate hydrolysis which occurs prior to release of AdoMet from the enzyme.</text>
</comment>
<dbReference type="Proteomes" id="UP000195947">
    <property type="component" value="Unassembled WGS sequence"/>
</dbReference>
<dbReference type="FunFam" id="3.30.300.10:FF:000003">
    <property type="entry name" value="S-adenosylmethionine synthase"/>
    <property type="match status" value="1"/>
</dbReference>
<dbReference type="Pfam" id="PF02772">
    <property type="entry name" value="S-AdoMet_synt_M"/>
    <property type="match status" value="1"/>
</dbReference>
<dbReference type="NCBIfam" id="TIGR01034">
    <property type="entry name" value="metK"/>
    <property type="match status" value="1"/>
</dbReference>
<feature type="domain" description="S-adenosylmethionine synthetase C-terminal" evidence="15">
    <location>
        <begin position="242"/>
        <end position="381"/>
    </location>
</feature>
<dbReference type="PROSITE" id="PS00376">
    <property type="entry name" value="ADOMET_SYNTHASE_1"/>
    <property type="match status" value="1"/>
</dbReference>
<organism evidence="17 19">
    <name type="scientific">Trichococcus flocculiformis</name>
    <dbReference type="NCBI Taxonomy" id="82803"/>
    <lineage>
        <taxon>Bacteria</taxon>
        <taxon>Bacillati</taxon>
        <taxon>Bacillota</taxon>
        <taxon>Bacilli</taxon>
        <taxon>Lactobacillales</taxon>
        <taxon>Carnobacteriaceae</taxon>
        <taxon>Trichococcus</taxon>
    </lineage>
</organism>
<comment type="catalytic activity">
    <reaction evidence="10">
        <text>L-methionine + ATP + H2O = S-adenosyl-L-methionine + phosphate + diphosphate</text>
        <dbReference type="Rhea" id="RHEA:21080"/>
        <dbReference type="ChEBI" id="CHEBI:15377"/>
        <dbReference type="ChEBI" id="CHEBI:30616"/>
        <dbReference type="ChEBI" id="CHEBI:33019"/>
        <dbReference type="ChEBI" id="CHEBI:43474"/>
        <dbReference type="ChEBI" id="CHEBI:57844"/>
        <dbReference type="ChEBI" id="CHEBI:59789"/>
        <dbReference type="EC" id="2.5.1.6"/>
    </reaction>
</comment>
<evidence type="ECO:0000313" key="19">
    <source>
        <dbReference type="Proteomes" id="UP000199686"/>
    </source>
</evidence>
<keyword evidence="5 10" id="KW-0479">Metal-binding</keyword>
<feature type="binding site" evidence="10">
    <location>
        <position position="248"/>
    </location>
    <ligand>
        <name>L-methionine</name>
        <dbReference type="ChEBI" id="CHEBI:57844"/>
        <note>ligand shared between two neighboring subunits</note>
    </ligand>
</feature>
<feature type="binding site" description="in other chain" evidence="10">
    <location>
        <position position="15"/>
    </location>
    <ligand>
        <name>ATP</name>
        <dbReference type="ChEBI" id="CHEBI:30616"/>
        <note>ligand shared between two neighboring subunits</note>
    </ligand>
</feature>
<dbReference type="EMBL" id="FOQC01000015">
    <property type="protein sequence ID" value="SFH78584.1"/>
    <property type="molecule type" value="Genomic_DNA"/>
</dbReference>
<evidence type="ECO:0000313" key="16">
    <source>
        <dbReference type="EMBL" id="CZQ94441.1"/>
    </source>
</evidence>
<evidence type="ECO:0000256" key="6">
    <source>
        <dbReference type="ARBA" id="ARBA00022741"/>
    </source>
</evidence>
<evidence type="ECO:0000256" key="4">
    <source>
        <dbReference type="ARBA" id="ARBA00022679"/>
    </source>
</evidence>
<dbReference type="AlphaFoldDB" id="A0AB38BHU4"/>